<evidence type="ECO:0000256" key="1">
    <source>
        <dbReference type="ARBA" id="ARBA00004123"/>
    </source>
</evidence>
<feature type="domain" description="Zn(2)-C6 fungal-type" evidence="4">
    <location>
        <begin position="58"/>
        <end position="88"/>
    </location>
</feature>
<reference evidence="5 6" key="1">
    <citation type="journal article" date="2012" name="Eukaryot. Cell">
        <title>Draft genome sequence of Wickerhamomyces ciferrii NRRL Y-1031 F-60-10.</title>
        <authorList>
            <person name="Schneider J."/>
            <person name="Andrea H."/>
            <person name="Blom J."/>
            <person name="Jaenicke S."/>
            <person name="Ruckert C."/>
            <person name="Schorsch C."/>
            <person name="Szczepanowski R."/>
            <person name="Farwick M."/>
            <person name="Goesmann A."/>
            <person name="Puhler A."/>
            <person name="Schaffer S."/>
            <person name="Tauch A."/>
            <person name="Kohler T."/>
            <person name="Brinkrolf K."/>
        </authorList>
    </citation>
    <scope>NUCLEOTIDE SEQUENCE [LARGE SCALE GENOMIC DNA]</scope>
    <source>
        <strain evidence="6">ATCC 14091 / BCRC 22168 / CBS 111 / JCM 3599 / NBRC 0793 / NRRL Y-1031 F-60-10</strain>
    </source>
</reference>
<dbReference type="SMART" id="SM00066">
    <property type="entry name" value="GAL4"/>
    <property type="match status" value="1"/>
</dbReference>
<organism evidence="5 6">
    <name type="scientific">Wickerhamomyces ciferrii (strain ATCC 14091 / BCRC 22168 / CBS 111 / JCM 3599 / NBRC 0793 / NRRL Y-1031 F-60-10)</name>
    <name type="common">Yeast</name>
    <name type="synonym">Pichia ciferrii</name>
    <dbReference type="NCBI Taxonomy" id="1206466"/>
    <lineage>
        <taxon>Eukaryota</taxon>
        <taxon>Fungi</taxon>
        <taxon>Dikarya</taxon>
        <taxon>Ascomycota</taxon>
        <taxon>Saccharomycotina</taxon>
        <taxon>Saccharomycetes</taxon>
        <taxon>Phaffomycetales</taxon>
        <taxon>Wickerhamomycetaceae</taxon>
        <taxon>Wickerhamomyces</taxon>
    </lineage>
</organism>
<dbReference type="HOGENOM" id="CLU_015493_1_1_1"/>
<dbReference type="InterPro" id="IPR036864">
    <property type="entry name" value="Zn2-C6_fun-type_DNA-bd_sf"/>
</dbReference>
<evidence type="ECO:0000313" key="6">
    <source>
        <dbReference type="Proteomes" id="UP000009328"/>
    </source>
</evidence>
<comment type="caution">
    <text evidence="5">The sequence shown here is derived from an EMBL/GenBank/DDBJ whole genome shotgun (WGS) entry which is preliminary data.</text>
</comment>
<feature type="region of interest" description="Disordered" evidence="3">
    <location>
        <begin position="104"/>
        <end position="171"/>
    </location>
</feature>
<evidence type="ECO:0000256" key="2">
    <source>
        <dbReference type="ARBA" id="ARBA00023242"/>
    </source>
</evidence>
<dbReference type="PANTHER" id="PTHR37534:SF7">
    <property type="entry name" value="TRANSCRIPTIONAL ACTIVATOR PROTEIN UGA3"/>
    <property type="match status" value="1"/>
</dbReference>
<evidence type="ECO:0000256" key="3">
    <source>
        <dbReference type="SAM" id="MobiDB-lite"/>
    </source>
</evidence>
<dbReference type="Pfam" id="PF11951">
    <property type="entry name" value="Fungal_trans_2"/>
    <property type="match status" value="1"/>
</dbReference>
<evidence type="ECO:0000259" key="4">
    <source>
        <dbReference type="PROSITE" id="PS50048"/>
    </source>
</evidence>
<dbReference type="CDD" id="cd00067">
    <property type="entry name" value="GAL4"/>
    <property type="match status" value="1"/>
</dbReference>
<dbReference type="GO" id="GO:0045944">
    <property type="term" value="P:positive regulation of transcription by RNA polymerase II"/>
    <property type="evidence" value="ECO:0007669"/>
    <property type="project" value="TreeGrafter"/>
</dbReference>
<dbReference type="PROSITE" id="PS00463">
    <property type="entry name" value="ZN2_CY6_FUNGAL_1"/>
    <property type="match status" value="1"/>
</dbReference>
<dbReference type="InterPro" id="IPR001138">
    <property type="entry name" value="Zn2Cys6_DnaBD"/>
</dbReference>
<dbReference type="Gene3D" id="4.10.240.10">
    <property type="entry name" value="Zn(2)-C6 fungal-type DNA-binding domain"/>
    <property type="match status" value="1"/>
</dbReference>
<dbReference type="STRING" id="1206466.K0KS74"/>
<keyword evidence="6" id="KW-1185">Reference proteome</keyword>
<dbReference type="InParanoid" id="K0KS74"/>
<keyword evidence="2" id="KW-0539">Nucleus</keyword>
<feature type="compositionally biased region" description="Polar residues" evidence="3">
    <location>
        <begin position="133"/>
        <end position="154"/>
    </location>
</feature>
<dbReference type="InterPro" id="IPR021858">
    <property type="entry name" value="Fun_TF"/>
</dbReference>
<gene>
    <name evidence="5" type="ORF">BN7_3752</name>
</gene>
<accession>K0KS74</accession>
<dbReference type="FunCoup" id="K0KS74">
    <property type="interactions" value="276"/>
</dbReference>
<proteinExistence type="predicted"/>
<name>K0KS74_WICCF</name>
<dbReference type="EMBL" id="CAIF01000111">
    <property type="protein sequence ID" value="CCH44193.1"/>
    <property type="molecule type" value="Genomic_DNA"/>
</dbReference>
<dbReference type="eggNOG" id="ENOG502RIXM">
    <property type="taxonomic scope" value="Eukaryota"/>
</dbReference>
<dbReference type="PROSITE" id="PS50048">
    <property type="entry name" value="ZN2_CY6_FUNGAL_2"/>
    <property type="match status" value="1"/>
</dbReference>
<comment type="subcellular location">
    <subcellularLocation>
        <location evidence="1">Nucleus</location>
    </subcellularLocation>
</comment>
<dbReference type="SUPFAM" id="SSF57701">
    <property type="entry name" value="Zn2/Cys6 DNA-binding domain"/>
    <property type="match status" value="1"/>
</dbReference>
<dbReference type="GO" id="GO:0000981">
    <property type="term" value="F:DNA-binding transcription factor activity, RNA polymerase II-specific"/>
    <property type="evidence" value="ECO:0007669"/>
    <property type="project" value="InterPro"/>
</dbReference>
<protein>
    <submittedName>
        <fullName evidence="5">Transcriptional regulatory protein</fullName>
    </submittedName>
</protein>
<dbReference type="AlphaFoldDB" id="K0KS74"/>
<dbReference type="Proteomes" id="UP000009328">
    <property type="component" value="Unassembled WGS sequence"/>
</dbReference>
<dbReference type="Pfam" id="PF00172">
    <property type="entry name" value="Zn_clus"/>
    <property type="match status" value="1"/>
</dbReference>
<dbReference type="GO" id="GO:0005634">
    <property type="term" value="C:nucleus"/>
    <property type="evidence" value="ECO:0007669"/>
    <property type="project" value="UniProtKB-SubCell"/>
</dbReference>
<evidence type="ECO:0000313" key="5">
    <source>
        <dbReference type="EMBL" id="CCH44193.1"/>
    </source>
</evidence>
<sequence length="697" mass="79382">MLVTFEAKQTKQRSLNNNNVNDKVQSTEDETYEIQNIDKNNPPDIKSFNITRKKHKGGCITCKIRKKRCSEERPLCADCSRLGKNCVWATEDMSVDKIRELKRQVEESERSSKRKRSVSSNQPDLSALKRRNSSNQKQNSGDSNKIVNTSAQPTPISPSGFIEGDIPSLDGEMTVRTPKDQSHQFPWEFSPVSNDHLFEFNNFFESNLRSNSNKISDHRITDLSSQNSSTNTLERISSFENLLSSHNLSTHLSPPSPDPQFYDFSNLNIPRQPFPIHLQLDNMGSKLYDYYQHQLARIISIVPPESNYYLKVFLPMAAQNKGILYAILAWSGYHLGGDYESEGQKYMSKALDYIKDTPARTETELVQRLANLLIMCGAEICKGDVRKWPVYLDWASKVIKQCGGLSKLKKDKEQHWLMTNFAYHDILASSTSERGTYFSVEDYNDNVVKFGFGINPLQGLIKPLFNMIGEISTLAIEVKRSLTCVPLSNDDHDSNKIVYNVSDEILDQIPLDQVPGVDSPDFEPTSNGTKMNKYTVLSRIMEKAKTLEDKITNAKPDSNDLGSFSPEELELQFTLFELFQLTAKLHLRQSILQVNPSSLESQHMLCGILRGLDIVLKSPVESSLCFPLFIAGMHCITRKDRKKMLERFADIGQRYAFKNLERAKAVMEQVWIVDPLGSRCVDWYDIVKKLGWDLNFA</sequence>
<dbReference type="GO" id="GO:0008270">
    <property type="term" value="F:zinc ion binding"/>
    <property type="evidence" value="ECO:0007669"/>
    <property type="project" value="InterPro"/>
</dbReference>
<dbReference type="GO" id="GO:0000976">
    <property type="term" value="F:transcription cis-regulatory region binding"/>
    <property type="evidence" value="ECO:0007669"/>
    <property type="project" value="TreeGrafter"/>
</dbReference>
<dbReference type="PANTHER" id="PTHR37534">
    <property type="entry name" value="TRANSCRIPTIONAL ACTIVATOR PROTEIN UGA3"/>
    <property type="match status" value="1"/>
</dbReference>